<evidence type="ECO:0000313" key="8">
    <source>
        <dbReference type="EMBL" id="MDP0587933.1"/>
    </source>
</evidence>
<dbReference type="NCBIfam" id="TIGR00363">
    <property type="entry name" value="MetQ/NlpA family lipoprotein"/>
    <property type="match status" value="1"/>
</dbReference>
<evidence type="ECO:0000256" key="2">
    <source>
        <dbReference type="ARBA" id="ARBA00022729"/>
    </source>
</evidence>
<comment type="similarity">
    <text evidence="6">Belongs to the nlpA lipoprotein family.</text>
</comment>
<dbReference type="Gene3D" id="3.40.190.10">
    <property type="entry name" value="Periplasmic binding protein-like II"/>
    <property type="match status" value="2"/>
</dbReference>
<name>A0AA90NJN1_9GAMM</name>
<keyword evidence="2" id="KW-0732">Signal</keyword>
<evidence type="ECO:0000256" key="1">
    <source>
        <dbReference type="ARBA" id="ARBA00004635"/>
    </source>
</evidence>
<dbReference type="CDD" id="cd13598">
    <property type="entry name" value="PBP2_lipoprotein_IlpA_like"/>
    <property type="match status" value="1"/>
</dbReference>
<dbReference type="PANTHER" id="PTHR30429">
    <property type="entry name" value="D-METHIONINE-BINDING LIPOPROTEIN METQ"/>
    <property type="match status" value="1"/>
</dbReference>
<sequence>MFKLLTGVTFLIIALFLGGCGGVKDDNMALKVGVMAGPEVDVMKVAAEILKREKGIDVELVEFSDYVLPNIALSEGSIDVNAIQHRPYLDSVIQNRGLKLAVIGNAFVYPMGAYSKRISGLDGLGRGAKVAIPNDPSNEGRALILLHKIGLITLKDASNLQATPLDIVENPKGLKFIELDAAQLPRSLDDVDLAFINSTYAVPAGLLPSRDALMIEGKDSVYVNILVSREDNKNDPRVQALIQAYQTEAVERAAIRLFKGEAVAGWK</sequence>
<proteinExistence type="inferred from homology"/>
<dbReference type="AlphaFoldDB" id="A0AA90NJN1"/>
<reference evidence="8 9" key="1">
    <citation type="journal article" date="2023" name="bioRxiv">
        <title>An intranuclear bacterial parasite of deep-sea mussels expresses apoptosis inhibitors acquired from its host.</title>
        <authorList>
            <person name="Gonzalez Porras M.A."/>
            <person name="Assie A."/>
            <person name="Tietjen M."/>
            <person name="Violette M."/>
            <person name="Kleiner M."/>
            <person name="Gruber-Vodicka H."/>
            <person name="Dubilier N."/>
            <person name="Leisch N."/>
        </authorList>
    </citation>
    <scope>NUCLEOTIDE SEQUENCE [LARGE SCALE GENOMIC DNA]</scope>
    <source>
        <strain evidence="8">IAP13</strain>
    </source>
</reference>
<evidence type="ECO:0000256" key="5">
    <source>
        <dbReference type="ARBA" id="ARBA00023288"/>
    </source>
</evidence>
<feature type="lipid moiety-binding region" description="S-diacylglycerol cysteine" evidence="7">
    <location>
        <position position="20"/>
    </location>
</feature>
<dbReference type="InterPro" id="IPR004872">
    <property type="entry name" value="Lipoprotein_NlpA"/>
</dbReference>
<comment type="subcellular location">
    <subcellularLocation>
        <location evidence="1">Membrane</location>
        <topology evidence="1">Lipid-anchor</topology>
    </subcellularLocation>
</comment>
<evidence type="ECO:0000256" key="3">
    <source>
        <dbReference type="ARBA" id="ARBA00023136"/>
    </source>
</evidence>
<evidence type="ECO:0000256" key="6">
    <source>
        <dbReference type="PIRNR" id="PIRNR002854"/>
    </source>
</evidence>
<keyword evidence="5 6" id="KW-0449">Lipoprotein</keyword>
<keyword evidence="3" id="KW-0472">Membrane</keyword>
<keyword evidence="9" id="KW-1185">Reference proteome</keyword>
<dbReference type="SUPFAM" id="SSF53850">
    <property type="entry name" value="Periplasmic binding protein-like II"/>
    <property type="match status" value="1"/>
</dbReference>
<dbReference type="PANTHER" id="PTHR30429:SF1">
    <property type="entry name" value="D-METHIONINE-BINDING LIPOPROTEIN METQ-RELATED"/>
    <property type="match status" value="1"/>
</dbReference>
<comment type="caution">
    <text evidence="8">The sequence shown here is derived from an EMBL/GenBank/DDBJ whole genome shotgun (WGS) entry which is preliminary data.</text>
</comment>
<dbReference type="Proteomes" id="UP001178148">
    <property type="component" value="Unassembled WGS sequence"/>
</dbReference>
<evidence type="ECO:0000256" key="7">
    <source>
        <dbReference type="PIRSR" id="PIRSR002854-1"/>
    </source>
</evidence>
<keyword evidence="4" id="KW-0564">Palmitate</keyword>
<evidence type="ECO:0000256" key="4">
    <source>
        <dbReference type="ARBA" id="ARBA00023139"/>
    </source>
</evidence>
<dbReference type="PIRSF" id="PIRSF002854">
    <property type="entry name" value="MetQ"/>
    <property type="match status" value="1"/>
</dbReference>
<evidence type="ECO:0000313" key="9">
    <source>
        <dbReference type="Proteomes" id="UP001178148"/>
    </source>
</evidence>
<organism evidence="8 9">
    <name type="scientific">Candidatus Endonucleibacter bathymodioli</name>
    <dbReference type="NCBI Taxonomy" id="539814"/>
    <lineage>
        <taxon>Bacteria</taxon>
        <taxon>Pseudomonadati</taxon>
        <taxon>Pseudomonadota</taxon>
        <taxon>Gammaproteobacteria</taxon>
        <taxon>Oceanospirillales</taxon>
        <taxon>Endozoicomonadaceae</taxon>
        <taxon>Candidatus Endonucleibacter</taxon>
    </lineage>
</organism>
<dbReference type="GO" id="GO:0016020">
    <property type="term" value="C:membrane"/>
    <property type="evidence" value="ECO:0007669"/>
    <property type="project" value="UniProtKB-SubCell"/>
</dbReference>
<accession>A0AA90NJN1</accession>
<dbReference type="EMBL" id="JASXSV010000001">
    <property type="protein sequence ID" value="MDP0587933.1"/>
    <property type="molecule type" value="Genomic_DNA"/>
</dbReference>
<gene>
    <name evidence="8" type="ORF">QS748_01480</name>
</gene>
<dbReference type="Pfam" id="PF03180">
    <property type="entry name" value="Lipoprotein_9"/>
    <property type="match status" value="1"/>
</dbReference>
<protein>
    <recommendedName>
        <fullName evidence="6">Lipoprotein</fullName>
    </recommendedName>
</protein>
<dbReference type="PROSITE" id="PS51257">
    <property type="entry name" value="PROKAR_LIPOPROTEIN"/>
    <property type="match status" value="1"/>
</dbReference>